<evidence type="ECO:0000313" key="1">
    <source>
        <dbReference type="EMBL" id="DAE18995.1"/>
    </source>
</evidence>
<proteinExistence type="predicted"/>
<reference evidence="1" key="1">
    <citation type="journal article" date="2021" name="Proc. Natl. Acad. Sci. U.S.A.">
        <title>A Catalog of Tens of Thousands of Viruses from Human Metagenomes Reveals Hidden Associations with Chronic Diseases.</title>
        <authorList>
            <person name="Tisza M.J."/>
            <person name="Buck C.B."/>
        </authorList>
    </citation>
    <scope>NUCLEOTIDE SEQUENCE</scope>
    <source>
        <strain evidence="1">CtiOl67</strain>
    </source>
</reference>
<organism evidence="1">
    <name type="scientific">Siphoviridae sp. ctiOl67</name>
    <dbReference type="NCBI Taxonomy" id="2825622"/>
    <lineage>
        <taxon>Viruses</taxon>
        <taxon>Duplodnaviria</taxon>
        <taxon>Heunggongvirae</taxon>
        <taxon>Uroviricota</taxon>
        <taxon>Caudoviricetes</taxon>
    </lineage>
</organism>
<name>A0A8S5QJI2_9CAUD</name>
<sequence length="31" mass="4097">MIYLLFYRLLCNHILQIYLQQYFLLVHQWYF</sequence>
<accession>A0A8S5QJI2</accession>
<protein>
    <submittedName>
        <fullName evidence="1">Uncharacterized protein</fullName>
    </submittedName>
</protein>
<dbReference type="EMBL" id="BK015666">
    <property type="protein sequence ID" value="DAE18995.1"/>
    <property type="molecule type" value="Genomic_DNA"/>
</dbReference>